<proteinExistence type="predicted"/>
<evidence type="ECO:0000313" key="3">
    <source>
        <dbReference type="EMBL" id="CAE2206700.1"/>
    </source>
</evidence>
<dbReference type="Pfam" id="PF04818">
    <property type="entry name" value="CID"/>
    <property type="match status" value="1"/>
</dbReference>
<dbReference type="InterPro" id="IPR008942">
    <property type="entry name" value="ENTH_VHS"/>
</dbReference>
<feature type="region of interest" description="Disordered" evidence="1">
    <location>
        <begin position="79"/>
        <end position="143"/>
    </location>
</feature>
<dbReference type="AlphaFoldDB" id="A0A7S4HQZ2"/>
<accession>A0A7S4HQZ2</accession>
<feature type="compositionally biased region" description="Pro residues" evidence="1">
    <location>
        <begin position="111"/>
        <end position="125"/>
    </location>
</feature>
<dbReference type="EMBL" id="HBKP01004980">
    <property type="protein sequence ID" value="CAE2206700.1"/>
    <property type="molecule type" value="Transcribed_RNA"/>
</dbReference>
<organism evidence="3">
    <name type="scientific">Vannella robusta</name>
    <dbReference type="NCBI Taxonomy" id="1487602"/>
    <lineage>
        <taxon>Eukaryota</taxon>
        <taxon>Amoebozoa</taxon>
        <taxon>Discosea</taxon>
        <taxon>Flabellinia</taxon>
        <taxon>Vannellidae</taxon>
        <taxon>Vannella</taxon>
    </lineage>
</organism>
<protein>
    <recommendedName>
        <fullName evidence="2">CID domain-containing protein</fullName>
    </recommendedName>
</protein>
<dbReference type="Gene3D" id="1.25.40.90">
    <property type="match status" value="1"/>
</dbReference>
<reference evidence="3" key="1">
    <citation type="submission" date="2021-01" db="EMBL/GenBank/DDBJ databases">
        <authorList>
            <person name="Corre E."/>
            <person name="Pelletier E."/>
            <person name="Niang G."/>
            <person name="Scheremetjew M."/>
            <person name="Finn R."/>
            <person name="Kale V."/>
            <person name="Holt S."/>
            <person name="Cochrane G."/>
            <person name="Meng A."/>
            <person name="Brown T."/>
            <person name="Cohen L."/>
        </authorList>
    </citation>
    <scope>NUCLEOTIDE SEQUENCE</scope>
    <source>
        <strain evidence="3">DIVA3 518/3/11/1/6</strain>
    </source>
</reference>
<sequence>MTKKLYIFYVVNDVLGYCSQFRSDPRVVDPICHAFQEKMVSILRAVYAGESEDRQDRVLKVLRLWATKSFYDDNTIQMYEEQMKSDGPIPETKPEDEEEIPPWLRQDYNSGPPPQSAPWQPPPPQGDRKPYGDEPDAKRMRYD</sequence>
<name>A0A7S4HQZ2_9EUKA</name>
<evidence type="ECO:0000256" key="1">
    <source>
        <dbReference type="SAM" id="MobiDB-lite"/>
    </source>
</evidence>
<feature type="domain" description="CID" evidence="2">
    <location>
        <begin position="1"/>
        <end position="87"/>
    </location>
</feature>
<evidence type="ECO:0000259" key="2">
    <source>
        <dbReference type="PROSITE" id="PS51391"/>
    </source>
</evidence>
<feature type="compositionally biased region" description="Basic and acidic residues" evidence="1">
    <location>
        <begin position="126"/>
        <end position="143"/>
    </location>
</feature>
<gene>
    <name evidence="3" type="ORF">VSP0166_LOCUS3585</name>
</gene>
<dbReference type="InterPro" id="IPR006569">
    <property type="entry name" value="CID_dom"/>
</dbReference>
<dbReference type="PROSITE" id="PS51391">
    <property type="entry name" value="CID"/>
    <property type="match status" value="1"/>
</dbReference>